<name>A0A4C1Z039_EUMVA</name>
<sequence length="337" mass="37693">MSQGHKILHERLAVRNLCTRQIRRNLTEAQKLRRVNWCCEIMQRFAGGDSNPMCDIVIGKSLSPFTGVSTFSLKRFRPVKTQILKGRPKGLQKGSEVFSGDLTGATSARVGKCSPSGCLAKRCPVQMIHLKLNNSVLLLSRTMSDLAFLRGFRCRVSVCLFVLQPTRELKTFRKALDDTPMKFERFGRWGGLDSDGSALGGRAPPPLAPICDSTRNNSVVYCLRDIGKVTVTNARVQLWAAGRELVGWILAFFFLNGSQIELFVPCLGEHVMPLVYDVVTVPMKTVASPPWVNMEDLGLSHRSEMKCGRVSFDSRVFETCREKCMDIRPQLHPIVFA</sequence>
<organism evidence="1 2">
    <name type="scientific">Eumeta variegata</name>
    <name type="common">Bagworm moth</name>
    <name type="synonym">Eumeta japonica</name>
    <dbReference type="NCBI Taxonomy" id="151549"/>
    <lineage>
        <taxon>Eukaryota</taxon>
        <taxon>Metazoa</taxon>
        <taxon>Ecdysozoa</taxon>
        <taxon>Arthropoda</taxon>
        <taxon>Hexapoda</taxon>
        <taxon>Insecta</taxon>
        <taxon>Pterygota</taxon>
        <taxon>Neoptera</taxon>
        <taxon>Endopterygota</taxon>
        <taxon>Lepidoptera</taxon>
        <taxon>Glossata</taxon>
        <taxon>Ditrysia</taxon>
        <taxon>Tineoidea</taxon>
        <taxon>Psychidae</taxon>
        <taxon>Oiketicinae</taxon>
        <taxon>Eumeta</taxon>
    </lineage>
</organism>
<keyword evidence="2" id="KW-1185">Reference proteome</keyword>
<proteinExistence type="predicted"/>
<dbReference type="OrthoDB" id="10017160at2759"/>
<evidence type="ECO:0000313" key="1">
    <source>
        <dbReference type="EMBL" id="GBP79955.1"/>
    </source>
</evidence>
<evidence type="ECO:0000313" key="2">
    <source>
        <dbReference type="Proteomes" id="UP000299102"/>
    </source>
</evidence>
<protein>
    <submittedName>
        <fullName evidence="1">Uncharacterized protein</fullName>
    </submittedName>
</protein>
<comment type="caution">
    <text evidence="1">The sequence shown here is derived from an EMBL/GenBank/DDBJ whole genome shotgun (WGS) entry which is preliminary data.</text>
</comment>
<accession>A0A4C1Z039</accession>
<reference evidence="1 2" key="1">
    <citation type="journal article" date="2019" name="Commun. Biol.">
        <title>The bagworm genome reveals a unique fibroin gene that provides high tensile strength.</title>
        <authorList>
            <person name="Kono N."/>
            <person name="Nakamura H."/>
            <person name="Ohtoshi R."/>
            <person name="Tomita M."/>
            <person name="Numata K."/>
            <person name="Arakawa K."/>
        </authorList>
    </citation>
    <scope>NUCLEOTIDE SEQUENCE [LARGE SCALE GENOMIC DNA]</scope>
</reference>
<dbReference type="EMBL" id="BGZK01001439">
    <property type="protein sequence ID" value="GBP79955.1"/>
    <property type="molecule type" value="Genomic_DNA"/>
</dbReference>
<dbReference type="AlphaFoldDB" id="A0A4C1Z039"/>
<gene>
    <name evidence="1" type="ORF">EVAR_56547_1</name>
</gene>
<dbReference type="Proteomes" id="UP000299102">
    <property type="component" value="Unassembled WGS sequence"/>
</dbReference>